<dbReference type="Pfam" id="PF12704">
    <property type="entry name" value="MacB_PCD"/>
    <property type="match status" value="1"/>
</dbReference>
<dbReference type="InterPro" id="IPR050250">
    <property type="entry name" value="Macrolide_Exporter_MacB"/>
</dbReference>
<gene>
    <name evidence="11" type="ORF">HRJ53_00070</name>
</gene>
<feature type="transmembrane region" description="Helical" evidence="8">
    <location>
        <begin position="411"/>
        <end position="430"/>
    </location>
</feature>
<feature type="transmembrane region" description="Helical" evidence="8">
    <location>
        <begin position="851"/>
        <end position="872"/>
    </location>
</feature>
<dbReference type="PANTHER" id="PTHR30572">
    <property type="entry name" value="MEMBRANE COMPONENT OF TRANSPORTER-RELATED"/>
    <property type="match status" value="1"/>
</dbReference>
<evidence type="ECO:0000256" key="6">
    <source>
        <dbReference type="ARBA" id="ARBA00038076"/>
    </source>
</evidence>
<dbReference type="InterPro" id="IPR025857">
    <property type="entry name" value="MacB_PCD"/>
</dbReference>
<dbReference type="AlphaFoldDB" id="A0A7V8SUY6"/>
<feature type="region of interest" description="Disordered" evidence="7">
    <location>
        <begin position="600"/>
        <end position="632"/>
    </location>
</feature>
<comment type="subcellular location">
    <subcellularLocation>
        <location evidence="1">Cell membrane</location>
        <topology evidence="1">Multi-pass membrane protein</topology>
    </subcellularLocation>
</comment>
<keyword evidence="5 8" id="KW-0472">Membrane</keyword>
<organism evidence="11 12">
    <name type="scientific">Candidatus Acidiferrum panamense</name>
    <dbReference type="NCBI Taxonomy" id="2741543"/>
    <lineage>
        <taxon>Bacteria</taxon>
        <taxon>Pseudomonadati</taxon>
        <taxon>Acidobacteriota</taxon>
        <taxon>Terriglobia</taxon>
        <taxon>Candidatus Acidiferrales</taxon>
        <taxon>Candidatus Acidiferrum</taxon>
    </lineage>
</organism>
<dbReference type="GO" id="GO:0005886">
    <property type="term" value="C:plasma membrane"/>
    <property type="evidence" value="ECO:0007669"/>
    <property type="project" value="UniProtKB-SubCell"/>
</dbReference>
<feature type="transmembrane region" description="Helical" evidence="8">
    <location>
        <begin position="311"/>
        <end position="334"/>
    </location>
</feature>
<feature type="transmembrane region" description="Helical" evidence="8">
    <location>
        <begin position="21"/>
        <end position="43"/>
    </location>
</feature>
<feature type="domain" description="ABC3 transporter permease C-terminal" evidence="9">
    <location>
        <begin position="316"/>
        <end position="434"/>
    </location>
</feature>
<evidence type="ECO:0000256" key="7">
    <source>
        <dbReference type="SAM" id="MobiDB-lite"/>
    </source>
</evidence>
<dbReference type="InterPro" id="IPR017800">
    <property type="entry name" value="ADOP"/>
</dbReference>
<keyword evidence="12" id="KW-1185">Reference proteome</keyword>
<proteinExistence type="inferred from homology"/>
<dbReference type="NCBIfam" id="TIGR03434">
    <property type="entry name" value="ADOP"/>
    <property type="match status" value="1"/>
</dbReference>
<evidence type="ECO:0000256" key="5">
    <source>
        <dbReference type="ARBA" id="ARBA00023136"/>
    </source>
</evidence>
<evidence type="ECO:0000313" key="11">
    <source>
        <dbReference type="EMBL" id="MBA0083368.1"/>
    </source>
</evidence>
<evidence type="ECO:0000256" key="8">
    <source>
        <dbReference type="SAM" id="Phobius"/>
    </source>
</evidence>
<evidence type="ECO:0000256" key="3">
    <source>
        <dbReference type="ARBA" id="ARBA00022692"/>
    </source>
</evidence>
<accession>A0A7V8SUY6</accession>
<feature type="transmembrane region" description="Helical" evidence="8">
    <location>
        <begin position="808"/>
        <end position="831"/>
    </location>
</feature>
<feature type="domain" description="ABC3 transporter permease C-terminal" evidence="9">
    <location>
        <begin position="767"/>
        <end position="876"/>
    </location>
</feature>
<evidence type="ECO:0000313" key="12">
    <source>
        <dbReference type="Proteomes" id="UP000567293"/>
    </source>
</evidence>
<protein>
    <submittedName>
        <fullName evidence="11">ABC transporter permease</fullName>
    </submittedName>
</protein>
<sequence length="887" mass="94692">MNTLWQDLRYGIRMLAKSPGFTAVALLTLALGIGANTAIFSLIDGILMRALPIQDAQDVVALKWRALKTPDRHNSSSYGDCAQSYARSGPSTSCSFSQPFYNDVASQIGAFSSVAAFANAGQINLSGNGTASVLTGQAISGEFFRLLGVGAAVGRLIAPSDDSLSAQPVVVLNYGYWMSQFGGSPSAIGKTVRLNNVPFTIIGVAERRFDSLSPGRVYSLWIPLSTLPQINPHSWVKTRATDIYSWWLVIIGRLKPGVSRLEAQAAVTTLFRNEMLHAAKPLSKPEDDPRVDVLPAQSGLTGSTTNVSKELYVLMMAVGIVLLIACANVGGLLLSRATARQKEIAVRLALGAGRGRIVRQLLTESAFLSLVGGALGILFASWGTHTIVSLIASNSDRPLGFSPGIDGRVLAFTFAVSILTGIVFGLAPAFRGTRVDLTPALKEGTRGSAAEGRAGARWFTLSNGLVTAQVALAVVVLVGAGLLVRTLQNLKNIDPGFDTRNLLTFELDPTLIGYKTPQIAAFYRELQERLAAMPGVESVSYSGSTLLSGSLWETGFHLAGTPKDQESDADYLPVGADFFSMMHMRLLAGRNFNSGDFAQAEAAEERDRARQAAQQAKEAGLPAPAGNAAVPESAANEAPVPVIVNKTFVQKYFPNVNPLGQHFGEREANPEKGDWAAPGWVILGVVSDAKYDSLRNAIAPTMYVPSSGGNINFEVRTRTNPTAMTASIRSVVSQMDSNLPVFNVHTQTQLIDRLLFQERMIAKLSGFFGGLALVLACIGLYGLLSYEVSRRTREMGIRTALGAQQRDVLRLVVGQGIVLVVAGAAMGIGVAVGVTRYLQSMLYDVHANDPVTIVAVAILLLFVGLAACYIPARRATLVDPMVALRYE</sequence>
<evidence type="ECO:0000256" key="2">
    <source>
        <dbReference type="ARBA" id="ARBA00022475"/>
    </source>
</evidence>
<evidence type="ECO:0000256" key="4">
    <source>
        <dbReference type="ARBA" id="ARBA00022989"/>
    </source>
</evidence>
<dbReference type="Proteomes" id="UP000567293">
    <property type="component" value="Unassembled WGS sequence"/>
</dbReference>
<dbReference type="EMBL" id="JACDQQ010000006">
    <property type="protein sequence ID" value="MBA0083368.1"/>
    <property type="molecule type" value="Genomic_DNA"/>
</dbReference>
<dbReference type="PANTHER" id="PTHR30572:SF4">
    <property type="entry name" value="ABC TRANSPORTER PERMEASE YTRF"/>
    <property type="match status" value="1"/>
</dbReference>
<evidence type="ECO:0000259" key="10">
    <source>
        <dbReference type="Pfam" id="PF12704"/>
    </source>
</evidence>
<keyword evidence="2" id="KW-1003">Cell membrane</keyword>
<keyword evidence="3 8" id="KW-0812">Transmembrane</keyword>
<feature type="transmembrane region" description="Helical" evidence="8">
    <location>
        <begin position="366"/>
        <end position="391"/>
    </location>
</feature>
<evidence type="ECO:0000259" key="9">
    <source>
        <dbReference type="Pfam" id="PF02687"/>
    </source>
</evidence>
<comment type="similarity">
    <text evidence="6">Belongs to the ABC-4 integral membrane protein family.</text>
</comment>
<keyword evidence="4 8" id="KW-1133">Transmembrane helix</keyword>
<dbReference type="Pfam" id="PF02687">
    <property type="entry name" value="FtsX"/>
    <property type="match status" value="2"/>
</dbReference>
<name>A0A7V8SUY6_9BACT</name>
<dbReference type="InterPro" id="IPR003838">
    <property type="entry name" value="ABC3_permease_C"/>
</dbReference>
<feature type="domain" description="MacB-like periplasmic core" evidence="10">
    <location>
        <begin position="22"/>
        <end position="269"/>
    </location>
</feature>
<dbReference type="GO" id="GO:0022857">
    <property type="term" value="F:transmembrane transporter activity"/>
    <property type="evidence" value="ECO:0007669"/>
    <property type="project" value="TreeGrafter"/>
</dbReference>
<feature type="transmembrane region" description="Helical" evidence="8">
    <location>
        <begin position="767"/>
        <end position="788"/>
    </location>
</feature>
<reference evidence="11" key="1">
    <citation type="submission" date="2020-06" db="EMBL/GenBank/DDBJ databases">
        <title>Legume-microbial interactions unlock mineral nutrients during tropical forest succession.</title>
        <authorList>
            <person name="Epihov D.Z."/>
        </authorList>
    </citation>
    <scope>NUCLEOTIDE SEQUENCE [LARGE SCALE GENOMIC DNA]</scope>
    <source>
        <strain evidence="11">Pan2503</strain>
    </source>
</reference>
<feature type="transmembrane region" description="Helical" evidence="8">
    <location>
        <begin position="465"/>
        <end position="484"/>
    </location>
</feature>
<evidence type="ECO:0000256" key="1">
    <source>
        <dbReference type="ARBA" id="ARBA00004651"/>
    </source>
</evidence>
<comment type="caution">
    <text evidence="11">The sequence shown here is derived from an EMBL/GenBank/DDBJ whole genome shotgun (WGS) entry which is preliminary data.</text>
</comment>